<accession>A0A1H9MP59</accession>
<dbReference type="Gene3D" id="1.25.40.10">
    <property type="entry name" value="Tetratricopeptide repeat domain"/>
    <property type="match status" value="1"/>
</dbReference>
<dbReference type="NCBIfam" id="TIGR03302">
    <property type="entry name" value="OM_YfiO"/>
    <property type="match status" value="1"/>
</dbReference>
<sequence>MKISHLVLLLFFAVCTFSCKSEFESIRTSGDPKAILAKADEYYELEEYQRAQSLYELSIAPYRGQAEAEQIAYRYAYTYYYTKQYVLASYYFKNFATTYGGSALKEEADFMSAYSNYELSPVYRLDQSYSVKAIEGFEEFANRYPSSERIPEANRLIDVMRAKMEEKDFESAKLYMDLRRFESAQRSFENVLKDYPETNRAEEVRYLMGKSQYQYADLSFVSRQYERFQKAIELIENFQGRYPDSTYGEELSGYLKKSKEQIKKLENVRYQSTGSRP</sequence>
<evidence type="ECO:0000313" key="5">
    <source>
        <dbReference type="EMBL" id="SER25309.1"/>
    </source>
</evidence>
<dbReference type="InterPro" id="IPR017689">
    <property type="entry name" value="BamD"/>
</dbReference>
<protein>
    <submittedName>
        <fullName evidence="5">Beta-barrel assembly machine subunit BamD</fullName>
    </submittedName>
</protein>
<evidence type="ECO:0000256" key="3">
    <source>
        <dbReference type="ARBA" id="ARBA00023237"/>
    </source>
</evidence>
<dbReference type="STRING" id="478744.SAMN05444359_13042"/>
<evidence type="ECO:0000313" key="6">
    <source>
        <dbReference type="Proteomes" id="UP000199021"/>
    </source>
</evidence>
<dbReference type="InterPro" id="IPR039565">
    <property type="entry name" value="BamD-like"/>
</dbReference>
<dbReference type="EMBL" id="FOFB01000030">
    <property type="protein sequence ID" value="SER25309.1"/>
    <property type="molecule type" value="Genomic_DNA"/>
</dbReference>
<evidence type="ECO:0000259" key="4">
    <source>
        <dbReference type="Pfam" id="PF13525"/>
    </source>
</evidence>
<keyword evidence="1" id="KW-0732">Signal</keyword>
<keyword evidence="3" id="KW-0998">Cell outer membrane</keyword>
<gene>
    <name evidence="5" type="ORF">SAMN05444359_13042</name>
</gene>
<dbReference type="Pfam" id="PF13525">
    <property type="entry name" value="YfiO"/>
    <property type="match status" value="1"/>
</dbReference>
<organism evidence="5 6">
    <name type="scientific">Neolewinella agarilytica</name>
    <dbReference type="NCBI Taxonomy" id="478744"/>
    <lineage>
        <taxon>Bacteria</taxon>
        <taxon>Pseudomonadati</taxon>
        <taxon>Bacteroidota</taxon>
        <taxon>Saprospiria</taxon>
        <taxon>Saprospirales</taxon>
        <taxon>Lewinellaceae</taxon>
        <taxon>Neolewinella</taxon>
    </lineage>
</organism>
<keyword evidence="6" id="KW-1185">Reference proteome</keyword>
<dbReference type="AlphaFoldDB" id="A0A1H9MP59"/>
<reference evidence="6" key="1">
    <citation type="submission" date="2016-10" db="EMBL/GenBank/DDBJ databases">
        <authorList>
            <person name="Varghese N."/>
            <person name="Submissions S."/>
        </authorList>
    </citation>
    <scope>NUCLEOTIDE SEQUENCE [LARGE SCALE GENOMIC DNA]</scope>
    <source>
        <strain evidence="6">DSM 24740</strain>
    </source>
</reference>
<feature type="domain" description="Outer membrane lipoprotein BamD-like" evidence="4">
    <location>
        <begin position="31"/>
        <end position="203"/>
    </location>
</feature>
<keyword evidence="2" id="KW-0472">Membrane</keyword>
<evidence type="ECO:0000256" key="1">
    <source>
        <dbReference type="ARBA" id="ARBA00022729"/>
    </source>
</evidence>
<dbReference type="RefSeq" id="WP_090172454.1">
    <property type="nucleotide sequence ID" value="NZ_FOFB01000030.1"/>
</dbReference>
<evidence type="ECO:0000256" key="2">
    <source>
        <dbReference type="ARBA" id="ARBA00023136"/>
    </source>
</evidence>
<name>A0A1H9MP59_9BACT</name>
<proteinExistence type="predicted"/>
<dbReference type="Proteomes" id="UP000199021">
    <property type="component" value="Unassembled WGS sequence"/>
</dbReference>
<dbReference type="OrthoDB" id="9770761at2"/>
<dbReference type="InterPro" id="IPR011990">
    <property type="entry name" value="TPR-like_helical_dom_sf"/>
</dbReference>
<dbReference type="InParanoid" id="A0A1H9MP59"/>